<gene>
    <name evidence="1" type="ORF">CHARACLAT_019607</name>
</gene>
<accession>A0ABU7F5E2</accession>
<evidence type="ECO:0000313" key="2">
    <source>
        <dbReference type="Proteomes" id="UP001352852"/>
    </source>
</evidence>
<proteinExistence type="predicted"/>
<protein>
    <submittedName>
        <fullName evidence="1">Uncharacterized protein</fullName>
    </submittedName>
</protein>
<reference evidence="1 2" key="1">
    <citation type="submission" date="2021-06" db="EMBL/GenBank/DDBJ databases">
        <authorList>
            <person name="Palmer J.M."/>
        </authorList>
    </citation>
    <scope>NUCLEOTIDE SEQUENCE [LARGE SCALE GENOMIC DNA]</scope>
    <source>
        <strain evidence="1 2">CL_MEX2019</strain>
        <tissue evidence="1">Muscle</tissue>
    </source>
</reference>
<evidence type="ECO:0000313" key="1">
    <source>
        <dbReference type="EMBL" id="MED6294286.1"/>
    </source>
</evidence>
<organism evidence="1 2">
    <name type="scientific">Characodon lateralis</name>
    <dbReference type="NCBI Taxonomy" id="208331"/>
    <lineage>
        <taxon>Eukaryota</taxon>
        <taxon>Metazoa</taxon>
        <taxon>Chordata</taxon>
        <taxon>Craniata</taxon>
        <taxon>Vertebrata</taxon>
        <taxon>Euteleostomi</taxon>
        <taxon>Actinopterygii</taxon>
        <taxon>Neopterygii</taxon>
        <taxon>Teleostei</taxon>
        <taxon>Neoteleostei</taxon>
        <taxon>Acanthomorphata</taxon>
        <taxon>Ovalentaria</taxon>
        <taxon>Atherinomorphae</taxon>
        <taxon>Cyprinodontiformes</taxon>
        <taxon>Goodeidae</taxon>
        <taxon>Characodon</taxon>
    </lineage>
</organism>
<name>A0ABU7F5E2_9TELE</name>
<keyword evidence="2" id="KW-1185">Reference proteome</keyword>
<comment type="caution">
    <text evidence="1">The sequence shown here is derived from an EMBL/GenBank/DDBJ whole genome shotgun (WGS) entry which is preliminary data.</text>
</comment>
<sequence>MTTIYTLATTAPDCISDPEDVYHKRHCPDYFVKTYRSFKLCCKMLHIFYSYGGGSTLFCNRRRLEHLCSRLLCRMYQMMPQLQQFTLQQHPTMMLQHHYAL</sequence>
<dbReference type="EMBL" id="JAHUTJ010075563">
    <property type="protein sequence ID" value="MED6294286.1"/>
    <property type="molecule type" value="Genomic_DNA"/>
</dbReference>
<dbReference type="Proteomes" id="UP001352852">
    <property type="component" value="Unassembled WGS sequence"/>
</dbReference>